<sequence length="70" mass="7722">MFRHTSVCFGSEGTSSDPSETDLRSSTPCSFSCVRVWNDGTPINLLPLPMVHDDLSQIMETSDHHPTDAQ</sequence>
<gene>
    <name evidence="2" type="ORF">QQF64_032869</name>
</gene>
<proteinExistence type="predicted"/>
<protein>
    <submittedName>
        <fullName evidence="2">Uncharacterized protein</fullName>
    </submittedName>
</protein>
<keyword evidence="3" id="KW-1185">Reference proteome</keyword>
<reference evidence="2 3" key="1">
    <citation type="submission" date="2023-09" db="EMBL/GenBank/DDBJ databases">
        <authorList>
            <person name="Wang M."/>
        </authorList>
    </citation>
    <scope>NUCLEOTIDE SEQUENCE [LARGE SCALE GENOMIC DNA]</scope>
    <source>
        <strain evidence="2">GT-2023</strain>
        <tissue evidence="2">Liver</tissue>
    </source>
</reference>
<evidence type="ECO:0000313" key="2">
    <source>
        <dbReference type="EMBL" id="KAL1267506.1"/>
    </source>
</evidence>
<name>A0ABR3MS91_9TELE</name>
<dbReference type="Proteomes" id="UP001558613">
    <property type="component" value="Unassembled WGS sequence"/>
</dbReference>
<dbReference type="EMBL" id="JAYMGO010000009">
    <property type="protein sequence ID" value="KAL1267506.1"/>
    <property type="molecule type" value="Genomic_DNA"/>
</dbReference>
<evidence type="ECO:0000256" key="1">
    <source>
        <dbReference type="SAM" id="MobiDB-lite"/>
    </source>
</evidence>
<feature type="compositionally biased region" description="Polar residues" evidence="1">
    <location>
        <begin position="12"/>
        <end position="27"/>
    </location>
</feature>
<evidence type="ECO:0000313" key="3">
    <source>
        <dbReference type="Proteomes" id="UP001558613"/>
    </source>
</evidence>
<comment type="caution">
    <text evidence="2">The sequence shown here is derived from an EMBL/GenBank/DDBJ whole genome shotgun (WGS) entry which is preliminary data.</text>
</comment>
<feature type="region of interest" description="Disordered" evidence="1">
    <location>
        <begin position="1"/>
        <end position="27"/>
    </location>
</feature>
<accession>A0ABR3MS91</accession>
<organism evidence="2 3">
    <name type="scientific">Cirrhinus molitorella</name>
    <name type="common">mud carp</name>
    <dbReference type="NCBI Taxonomy" id="172907"/>
    <lineage>
        <taxon>Eukaryota</taxon>
        <taxon>Metazoa</taxon>
        <taxon>Chordata</taxon>
        <taxon>Craniata</taxon>
        <taxon>Vertebrata</taxon>
        <taxon>Euteleostomi</taxon>
        <taxon>Actinopterygii</taxon>
        <taxon>Neopterygii</taxon>
        <taxon>Teleostei</taxon>
        <taxon>Ostariophysi</taxon>
        <taxon>Cypriniformes</taxon>
        <taxon>Cyprinidae</taxon>
        <taxon>Labeoninae</taxon>
        <taxon>Labeonini</taxon>
        <taxon>Cirrhinus</taxon>
    </lineage>
</organism>